<reference evidence="1" key="1">
    <citation type="submission" date="2016-10" db="EMBL/GenBank/DDBJ databases">
        <authorList>
            <person name="Benchimol M."/>
            <person name="Almeida L.G."/>
            <person name="Vasconcelos A.T."/>
            <person name="Perreira-Neves A."/>
            <person name="Rosa I.A."/>
            <person name="Tasca T."/>
            <person name="Bogo M.R."/>
            <person name="de Souza W."/>
        </authorList>
    </citation>
    <scope>NUCLEOTIDE SEQUENCE [LARGE SCALE GENOMIC DNA]</scope>
    <source>
        <strain evidence="1">K</strain>
    </source>
</reference>
<proteinExistence type="predicted"/>
<dbReference type="GeneID" id="94833653"/>
<dbReference type="RefSeq" id="XP_068366557.1">
    <property type="nucleotide sequence ID" value="XM_068498949.1"/>
</dbReference>
<organism evidence="1 2">
    <name type="scientific">Tritrichomonas foetus</name>
    <dbReference type="NCBI Taxonomy" id="1144522"/>
    <lineage>
        <taxon>Eukaryota</taxon>
        <taxon>Metamonada</taxon>
        <taxon>Parabasalia</taxon>
        <taxon>Tritrichomonadida</taxon>
        <taxon>Tritrichomonadidae</taxon>
        <taxon>Tritrichomonas</taxon>
    </lineage>
</organism>
<dbReference type="Proteomes" id="UP000179807">
    <property type="component" value="Unassembled WGS sequence"/>
</dbReference>
<dbReference type="EMBL" id="MLAK01000526">
    <property type="protein sequence ID" value="OHT13421.1"/>
    <property type="molecule type" value="Genomic_DNA"/>
</dbReference>
<evidence type="ECO:0000313" key="2">
    <source>
        <dbReference type="Proteomes" id="UP000179807"/>
    </source>
</evidence>
<evidence type="ECO:0000313" key="1">
    <source>
        <dbReference type="EMBL" id="OHT13421.1"/>
    </source>
</evidence>
<comment type="caution">
    <text evidence="1">The sequence shown here is derived from an EMBL/GenBank/DDBJ whole genome shotgun (WGS) entry which is preliminary data.</text>
</comment>
<dbReference type="AlphaFoldDB" id="A0A1J4KV88"/>
<gene>
    <name evidence="1" type="ORF">TRFO_16401</name>
</gene>
<sequence length="201" mass="23718">MTRKKSWKDKQHLSKWRIFYIIGNNGEVENSYEVNKHGELVTPIPRQKRRFFTKNENDNITSRICRTTKTKKGRKRFRWDFDTFNADQEKIQNEESLNEDKLNDSPISKDPNIYNDVTQSSENNIFSSPNQRLCFFNIENPAVTQIKSEFSLCNDHSSNKPNFDISMNTELEDYLKEEIDDFLYLFDDLMISSDDSTAGIM</sequence>
<accession>A0A1J4KV88</accession>
<protein>
    <submittedName>
        <fullName evidence="1">Uncharacterized protein</fullName>
    </submittedName>
</protein>
<keyword evidence="2" id="KW-1185">Reference proteome</keyword>
<name>A0A1J4KV88_9EUKA</name>
<dbReference type="VEuPathDB" id="TrichDB:TRFO_16401"/>